<comment type="subcellular location">
    <subcellularLocation>
        <location evidence="1">Membrane</location>
        <topology evidence="1">Single-pass membrane protein</topology>
    </subcellularLocation>
</comment>
<dbReference type="SUPFAM" id="SSF58038">
    <property type="entry name" value="SNARE fusion complex"/>
    <property type="match status" value="1"/>
</dbReference>
<dbReference type="PANTHER" id="PTHR12791">
    <property type="entry name" value="GOLGI SNARE BET1-RELATED"/>
    <property type="match status" value="1"/>
</dbReference>
<dbReference type="Gene3D" id="1.20.5.110">
    <property type="match status" value="1"/>
</dbReference>
<feature type="domain" description="T-SNARE coiled-coil homology" evidence="7">
    <location>
        <begin position="27"/>
        <end position="89"/>
    </location>
</feature>
<evidence type="ECO:0000313" key="9">
    <source>
        <dbReference type="Proteomes" id="UP001430356"/>
    </source>
</evidence>
<evidence type="ECO:0000256" key="3">
    <source>
        <dbReference type="ARBA" id="ARBA00022692"/>
    </source>
</evidence>
<dbReference type="PROSITE" id="PS50192">
    <property type="entry name" value="T_SNARE"/>
    <property type="match status" value="1"/>
</dbReference>
<dbReference type="Proteomes" id="UP001430356">
    <property type="component" value="Unassembled WGS sequence"/>
</dbReference>
<dbReference type="GO" id="GO:0005737">
    <property type="term" value="C:cytoplasm"/>
    <property type="evidence" value="ECO:0007669"/>
    <property type="project" value="UniProtKB-ARBA"/>
</dbReference>
<dbReference type="GO" id="GO:0012505">
    <property type="term" value="C:endomembrane system"/>
    <property type="evidence" value="ECO:0007669"/>
    <property type="project" value="UniProtKB-ARBA"/>
</dbReference>
<evidence type="ECO:0000256" key="2">
    <source>
        <dbReference type="ARBA" id="ARBA00022448"/>
    </source>
</evidence>
<evidence type="ECO:0000256" key="1">
    <source>
        <dbReference type="ARBA" id="ARBA00004167"/>
    </source>
</evidence>
<keyword evidence="2" id="KW-0813">Transport</keyword>
<dbReference type="EMBL" id="JAECZO010000005">
    <property type="protein sequence ID" value="KAK7200447.1"/>
    <property type="molecule type" value="Genomic_DNA"/>
</dbReference>
<evidence type="ECO:0000256" key="4">
    <source>
        <dbReference type="ARBA" id="ARBA00022989"/>
    </source>
</evidence>
<keyword evidence="4 6" id="KW-1133">Transmembrane helix</keyword>
<reference evidence="8 9" key="1">
    <citation type="journal article" date="2021" name="MBio">
        <title>A New Model Trypanosomatid, Novymonas esmeraldas: Genomic Perception of Its 'Candidatus Pandoraea novymonadis' Endosymbiont.</title>
        <authorList>
            <person name="Zakharova A."/>
            <person name="Saura A."/>
            <person name="Butenko A."/>
            <person name="Podesvova L."/>
            <person name="Warmusova S."/>
            <person name="Kostygov A.Y."/>
            <person name="Nenarokova A."/>
            <person name="Lukes J."/>
            <person name="Opperdoes F.R."/>
            <person name="Yurchenko V."/>
        </authorList>
    </citation>
    <scope>NUCLEOTIDE SEQUENCE [LARGE SCALE GENOMIC DNA]</scope>
    <source>
        <strain evidence="8 9">E262AT.01</strain>
    </source>
</reference>
<evidence type="ECO:0000259" key="7">
    <source>
        <dbReference type="PROSITE" id="PS50192"/>
    </source>
</evidence>
<dbReference type="CDD" id="cd15841">
    <property type="entry name" value="SNARE_Qc"/>
    <property type="match status" value="1"/>
</dbReference>
<feature type="transmembrane region" description="Helical" evidence="6">
    <location>
        <begin position="98"/>
        <end position="116"/>
    </location>
</feature>
<sequence length="120" mass="13373">MQSSLYGNSRAARAPAATANRYEHMEEEMHRENEAMLHALGNSVSHMKTMAGQLNREAEEQNELLTSLDTAFQTARSGVHSAVGSVKSVMGRYGWRHTVIFGCVGFVLIYLIYTFFLKSA</sequence>
<evidence type="ECO:0000313" key="8">
    <source>
        <dbReference type="EMBL" id="KAK7200447.1"/>
    </source>
</evidence>
<organism evidence="8 9">
    <name type="scientific">Novymonas esmeraldas</name>
    <dbReference type="NCBI Taxonomy" id="1808958"/>
    <lineage>
        <taxon>Eukaryota</taxon>
        <taxon>Discoba</taxon>
        <taxon>Euglenozoa</taxon>
        <taxon>Kinetoplastea</taxon>
        <taxon>Metakinetoplastina</taxon>
        <taxon>Trypanosomatida</taxon>
        <taxon>Trypanosomatidae</taxon>
        <taxon>Novymonas</taxon>
    </lineage>
</organism>
<accession>A0AAW0F1N3</accession>
<gene>
    <name evidence="8" type="ORF">NESM_000099100</name>
</gene>
<dbReference type="InterPro" id="IPR000727">
    <property type="entry name" value="T_SNARE_dom"/>
</dbReference>
<dbReference type="GO" id="GO:0016020">
    <property type="term" value="C:membrane"/>
    <property type="evidence" value="ECO:0007669"/>
    <property type="project" value="UniProtKB-SubCell"/>
</dbReference>
<proteinExistence type="predicted"/>
<keyword evidence="3 6" id="KW-0812">Transmembrane</keyword>
<name>A0AAW0F1N3_9TRYP</name>
<keyword evidence="9" id="KW-1185">Reference proteome</keyword>
<protein>
    <submittedName>
        <fullName evidence="8">Qc-SNARE protein</fullName>
    </submittedName>
</protein>
<keyword evidence="5 6" id="KW-0472">Membrane</keyword>
<dbReference type="AlphaFoldDB" id="A0AAW0F1N3"/>
<comment type="caution">
    <text evidence="8">The sequence shown here is derived from an EMBL/GenBank/DDBJ whole genome shotgun (WGS) entry which is preliminary data.</text>
</comment>
<evidence type="ECO:0000256" key="5">
    <source>
        <dbReference type="ARBA" id="ARBA00023136"/>
    </source>
</evidence>
<evidence type="ECO:0000256" key="6">
    <source>
        <dbReference type="SAM" id="Phobius"/>
    </source>
</evidence>